<evidence type="ECO:0000313" key="5">
    <source>
        <dbReference type="EMBL" id="OEG73504.1"/>
    </source>
</evidence>
<dbReference type="PIRSF" id="PIRSF005902">
    <property type="entry name" value="DNase_TatD"/>
    <property type="match status" value="1"/>
</dbReference>
<proteinExistence type="inferred from homology"/>
<dbReference type="EMBL" id="MCBT01000041">
    <property type="protein sequence ID" value="OEG73504.1"/>
    <property type="molecule type" value="Genomic_DNA"/>
</dbReference>
<dbReference type="PANTHER" id="PTHR46124:SF3">
    <property type="entry name" value="HYDROLASE"/>
    <property type="match status" value="1"/>
</dbReference>
<evidence type="ECO:0000256" key="3">
    <source>
        <dbReference type="PIRSR" id="PIRSR005902-1"/>
    </source>
</evidence>
<dbReference type="Pfam" id="PF01026">
    <property type="entry name" value="TatD_DNase"/>
    <property type="match status" value="1"/>
</dbReference>
<dbReference type="RefSeq" id="WP_028763260.1">
    <property type="nucleotide sequence ID" value="NZ_BPEU01000011.1"/>
</dbReference>
<evidence type="ECO:0000313" key="6">
    <source>
        <dbReference type="Proteomes" id="UP000095230"/>
    </source>
</evidence>
<evidence type="ECO:0000256" key="1">
    <source>
        <dbReference type="ARBA" id="ARBA00009275"/>
    </source>
</evidence>
<keyword evidence="3" id="KW-0479">Metal-binding</keyword>
<dbReference type="InterPro" id="IPR018228">
    <property type="entry name" value="DNase_TatD-rel_CS"/>
</dbReference>
<feature type="binding site" evidence="3">
    <location>
        <position position="14"/>
    </location>
    <ligand>
        <name>a divalent metal cation</name>
        <dbReference type="ChEBI" id="CHEBI:60240"/>
        <label>1</label>
    </ligand>
</feature>
<dbReference type="Gene3D" id="3.20.20.140">
    <property type="entry name" value="Metal-dependent hydrolases"/>
    <property type="match status" value="1"/>
</dbReference>
<sequence length="265" mass="30156">MRSDVIKVIDSHIHLDFSEFDARREQLIAQMRKLGLVNAVIPGVSSESWDRTTEVAKQYQCHYGLGIHPWYCNQDWQVGVAALERHILSRNKELSLVAIGECGLDGFYRDNWQWQLPCFEAHLVLAQRYQLPIIVHSVKAHNEVLALLKRYPLDRGGVIHGFYGGSELAKRYLDLGFKLGIGHLLLDEKAKKLPEAIVNLPLTSFVIETDLAMVSDLQKYPFADKINGSSLILHLLIEKIANLQKKTNVLVSEQVFQNTLQLFDL</sequence>
<name>A0A1E5ISH0_SHECO</name>
<comment type="similarity">
    <text evidence="1">Belongs to the metallo-dependent hydrolases superfamily. TatD-type hydrolase family.</text>
</comment>
<gene>
    <name evidence="5" type="ORF">BEL05_18145</name>
    <name evidence="4" type="ORF">TUM3794_17780</name>
</gene>
<dbReference type="InterPro" id="IPR001130">
    <property type="entry name" value="TatD-like"/>
</dbReference>
<dbReference type="GO" id="GO:0016788">
    <property type="term" value="F:hydrolase activity, acting on ester bonds"/>
    <property type="evidence" value="ECO:0007669"/>
    <property type="project" value="InterPro"/>
</dbReference>
<feature type="binding site" evidence="3">
    <location>
        <position position="12"/>
    </location>
    <ligand>
        <name>a divalent metal cation</name>
        <dbReference type="ChEBI" id="CHEBI:60240"/>
        <label>1</label>
    </ligand>
</feature>
<dbReference type="Proteomes" id="UP000773469">
    <property type="component" value="Unassembled WGS sequence"/>
</dbReference>
<feature type="binding site" evidence="3">
    <location>
        <position position="160"/>
    </location>
    <ligand>
        <name>a divalent metal cation</name>
        <dbReference type="ChEBI" id="CHEBI:60240"/>
        <label>2</label>
    </ligand>
</feature>
<comment type="caution">
    <text evidence="5">The sequence shown here is derived from an EMBL/GenBank/DDBJ whole genome shotgun (WGS) entry which is preliminary data.</text>
</comment>
<feature type="binding site" evidence="3">
    <location>
        <position position="101"/>
    </location>
    <ligand>
        <name>a divalent metal cation</name>
        <dbReference type="ChEBI" id="CHEBI:60240"/>
        <label>1</label>
    </ligand>
</feature>
<dbReference type="CDD" id="cd01310">
    <property type="entry name" value="TatD_DNAse"/>
    <property type="match status" value="1"/>
</dbReference>
<dbReference type="PANTHER" id="PTHR46124">
    <property type="entry name" value="D-AMINOACYL-TRNA DEACYLASE"/>
    <property type="match status" value="1"/>
</dbReference>
<dbReference type="AlphaFoldDB" id="A0A1E5ISH0"/>
<feature type="binding site" evidence="3">
    <location>
        <position position="136"/>
    </location>
    <ligand>
        <name>a divalent metal cation</name>
        <dbReference type="ChEBI" id="CHEBI:60240"/>
        <label>2</label>
    </ligand>
</feature>
<dbReference type="PROSITE" id="PS01137">
    <property type="entry name" value="TATD_1"/>
    <property type="match status" value="1"/>
</dbReference>
<accession>A0A1E5ISH0</accession>
<dbReference type="InterPro" id="IPR032466">
    <property type="entry name" value="Metal_Hydrolase"/>
</dbReference>
<dbReference type="SUPFAM" id="SSF51556">
    <property type="entry name" value="Metallo-dependent hydrolases"/>
    <property type="match status" value="1"/>
</dbReference>
<reference evidence="4 7" key="2">
    <citation type="submission" date="2021-05" db="EMBL/GenBank/DDBJ databases">
        <title>Molecular characterization for Shewanella algae harboring chromosomal blaOXA-55-like strains isolated from clinical and environment sample.</title>
        <authorList>
            <person name="Ohama Y."/>
            <person name="Aoki K."/>
            <person name="Harada S."/>
            <person name="Moriya K."/>
            <person name="Ishii Y."/>
            <person name="Tateda K."/>
        </authorList>
    </citation>
    <scope>NUCLEOTIDE SEQUENCE [LARGE SCALE GENOMIC DNA]</scope>
    <source>
        <strain evidence="4 7">MBTL60-118</strain>
    </source>
</reference>
<reference evidence="5 6" key="1">
    <citation type="submission" date="2016-07" db="EMBL/GenBank/DDBJ databases">
        <title>Whole-genome of two Shewanella species isolated from a digestive organ of sea cucumber Apostichopus japonicus Selenka 1867.</title>
        <authorList>
            <person name="Hong H.-H."/>
            <person name="Choi H."/>
            <person name="Cheon S."/>
            <person name="Oh J.-S."/>
            <person name="Lee H.-G."/>
            <person name="Park C."/>
        </authorList>
    </citation>
    <scope>NUCLEOTIDE SEQUENCE [LARGE SCALE GENOMIC DNA]</scope>
    <source>
        <strain evidence="5 6">CSB03KR</strain>
    </source>
</reference>
<feature type="binding site" evidence="3">
    <location>
        <position position="210"/>
    </location>
    <ligand>
        <name>a divalent metal cation</name>
        <dbReference type="ChEBI" id="CHEBI:60240"/>
        <label>1</label>
    </ligand>
</feature>
<evidence type="ECO:0000256" key="2">
    <source>
        <dbReference type="ARBA" id="ARBA00022801"/>
    </source>
</evidence>
<dbReference type="STRING" id="23.BEL05_18145"/>
<evidence type="ECO:0000313" key="4">
    <source>
        <dbReference type="EMBL" id="GIU40285.1"/>
    </source>
</evidence>
<dbReference type="EMBL" id="BPEU01000011">
    <property type="protein sequence ID" value="GIU40285.1"/>
    <property type="molecule type" value="Genomic_DNA"/>
</dbReference>
<keyword evidence="7" id="KW-1185">Reference proteome</keyword>
<dbReference type="GO" id="GO:0005829">
    <property type="term" value="C:cytosol"/>
    <property type="evidence" value="ECO:0007669"/>
    <property type="project" value="TreeGrafter"/>
</dbReference>
<dbReference type="OrthoDB" id="9810005at2"/>
<protein>
    <submittedName>
        <fullName evidence="4">Hydrolase TatD family protein</fullName>
    </submittedName>
</protein>
<dbReference type="Proteomes" id="UP000095230">
    <property type="component" value="Unassembled WGS sequence"/>
</dbReference>
<keyword evidence="2 4" id="KW-0378">Hydrolase</keyword>
<evidence type="ECO:0000313" key="7">
    <source>
        <dbReference type="Proteomes" id="UP000773469"/>
    </source>
</evidence>
<dbReference type="GO" id="GO:0046872">
    <property type="term" value="F:metal ion binding"/>
    <property type="evidence" value="ECO:0007669"/>
    <property type="project" value="UniProtKB-KW"/>
</dbReference>
<organism evidence="5 6">
    <name type="scientific">Shewanella colwelliana</name>
    <name type="common">Alteromonas colwelliana</name>
    <dbReference type="NCBI Taxonomy" id="23"/>
    <lineage>
        <taxon>Bacteria</taxon>
        <taxon>Pseudomonadati</taxon>
        <taxon>Pseudomonadota</taxon>
        <taxon>Gammaproteobacteria</taxon>
        <taxon>Alteromonadales</taxon>
        <taxon>Shewanellaceae</taxon>
        <taxon>Shewanella</taxon>
    </lineage>
</organism>